<proteinExistence type="predicted"/>
<dbReference type="EMBL" id="CP019717">
    <property type="protein sequence ID" value="QHZ53106.1"/>
    <property type="molecule type" value="Genomic_DNA"/>
</dbReference>
<evidence type="ECO:0000313" key="3">
    <source>
        <dbReference type="Proteomes" id="UP000239833"/>
    </source>
</evidence>
<dbReference type="RefSeq" id="WP_155116295.1">
    <property type="nucleotide sequence ID" value="NZ_CP019651.1"/>
</dbReference>
<dbReference type="Proteomes" id="UP000239833">
    <property type="component" value="Chromosome"/>
</dbReference>
<evidence type="ECO:0000313" key="2">
    <source>
        <dbReference type="EMBL" id="QHZ53106.1"/>
    </source>
</evidence>
<evidence type="ECO:0000313" key="4">
    <source>
        <dbReference type="Proteomes" id="UP000464330"/>
    </source>
</evidence>
<accession>A0A6C0QY20</accession>
<accession>A0A8B6WVY0</accession>
<reference evidence="3" key="1">
    <citation type="submission" date="2017-02" db="EMBL/GenBank/DDBJ databases">
        <title>Delineation of Paenibacillus larvae strains originating from foulbrood outbreaks.</title>
        <authorList>
            <person name="Beims H."/>
            <person name="Bunk B."/>
            <person name="Sproeer C."/>
            <person name="Mohr K.I."/>
            <person name="Pradella S."/>
            <person name="Guenther G."/>
            <person name="Rohde M."/>
            <person name="von der Ohe W."/>
            <person name="Steinert M."/>
        </authorList>
    </citation>
    <scope>NUCLEOTIDE SEQUENCE [LARGE SCALE GENOMIC DNA]</scope>
    <source>
        <strain evidence="3">Eric_III</strain>
    </source>
</reference>
<reference evidence="1 4" key="2">
    <citation type="journal article" date="2020" name="Int. J. Med. Microbiol.">
        <title>Discovery of Paenibacillus larvae ERIC V: Phenotypic and genomic comparison to genotypes ERIC I-IV reveal different inventories of virulence factors which correlate with epidemiological prevalences of American Foulbrood.</title>
        <authorList>
            <person name="Beims H."/>
            <person name="Bunk B."/>
            <person name="Erler S."/>
            <person name="Mohr K.I."/>
            <person name="Sproer C."/>
            <person name="Pradella S."/>
            <person name="Gunther G."/>
            <person name="Rohde M."/>
            <person name="von der Ohe W."/>
            <person name="Steinert M."/>
        </authorList>
    </citation>
    <scope>NUCLEOTIDE SEQUENCE</scope>
    <source>
        <strain evidence="1">Eric_III</strain>
        <strain evidence="2">Eric_V</strain>
    </source>
</reference>
<accession>A0A2L1UHK5</accession>
<protein>
    <submittedName>
        <fullName evidence="1">Uncharacterized protein</fullName>
    </submittedName>
</protein>
<evidence type="ECO:0000313" key="1">
    <source>
        <dbReference type="EMBL" id="AVF27915.1"/>
    </source>
</evidence>
<name>A0A2L1UHK5_9BACL</name>
<gene>
    <name evidence="1" type="ORF">ERICIII_03809</name>
    <name evidence="2" type="ORF">ERICV_04018</name>
</gene>
<dbReference type="EMBL" id="CP019655">
    <property type="protein sequence ID" value="AVF27915.1"/>
    <property type="molecule type" value="Genomic_DNA"/>
</dbReference>
<dbReference type="AlphaFoldDB" id="A0A2L1UHK5"/>
<organism evidence="1 3">
    <name type="scientific">Paenibacillus larvae subsp. larvae</name>
    <dbReference type="NCBI Taxonomy" id="147375"/>
    <lineage>
        <taxon>Bacteria</taxon>
        <taxon>Bacillati</taxon>
        <taxon>Bacillota</taxon>
        <taxon>Bacilli</taxon>
        <taxon>Bacillales</taxon>
        <taxon>Paenibacillaceae</taxon>
        <taxon>Paenibacillus</taxon>
    </lineage>
</organism>
<sequence>MKVAIIAFLVLAFYIFLRLRMTYRSTSMNVKKEEEIRRKLQELRRKREED</sequence>
<dbReference type="Proteomes" id="UP000464330">
    <property type="component" value="Chromosome"/>
</dbReference>
<dbReference type="GeneID" id="64221290"/>